<dbReference type="PANTHER" id="PTHR12121:SF36">
    <property type="entry name" value="ENDONUCLEASE_EXONUCLEASE_PHOSPHATASE DOMAIN-CONTAINING PROTEIN"/>
    <property type="match status" value="1"/>
</dbReference>
<evidence type="ECO:0000313" key="3">
    <source>
        <dbReference type="Proteomes" id="UP001492380"/>
    </source>
</evidence>
<dbReference type="PANTHER" id="PTHR12121">
    <property type="entry name" value="CARBON CATABOLITE REPRESSOR PROTEIN 4"/>
    <property type="match status" value="1"/>
</dbReference>
<dbReference type="InterPro" id="IPR036691">
    <property type="entry name" value="Endo/exonu/phosph_ase_sf"/>
</dbReference>
<keyword evidence="2" id="KW-0255">Endonuclease</keyword>
<organism evidence="2 3">
    <name type="scientific">Phyllosticta capitalensis</name>
    <dbReference type="NCBI Taxonomy" id="121624"/>
    <lineage>
        <taxon>Eukaryota</taxon>
        <taxon>Fungi</taxon>
        <taxon>Dikarya</taxon>
        <taxon>Ascomycota</taxon>
        <taxon>Pezizomycotina</taxon>
        <taxon>Dothideomycetes</taxon>
        <taxon>Dothideomycetes incertae sedis</taxon>
        <taxon>Botryosphaeriales</taxon>
        <taxon>Phyllostictaceae</taxon>
        <taxon>Phyllosticta</taxon>
    </lineage>
</organism>
<dbReference type="InterPro" id="IPR005135">
    <property type="entry name" value="Endo/exonuclease/phosphatase"/>
</dbReference>
<dbReference type="InterPro" id="IPR050410">
    <property type="entry name" value="CCR4/nocturin_mRNA_transcr"/>
</dbReference>
<dbReference type="CDD" id="cd09083">
    <property type="entry name" value="EEP-1"/>
    <property type="match status" value="1"/>
</dbReference>
<dbReference type="Proteomes" id="UP001492380">
    <property type="component" value="Unassembled WGS sequence"/>
</dbReference>
<dbReference type="SUPFAM" id="SSF56219">
    <property type="entry name" value="DNase I-like"/>
    <property type="match status" value="1"/>
</dbReference>
<dbReference type="EMBL" id="JBBWRZ010000010">
    <property type="protein sequence ID" value="KAK8227322.1"/>
    <property type="molecule type" value="Genomic_DNA"/>
</dbReference>
<reference evidence="2 3" key="1">
    <citation type="submission" date="2024-04" db="EMBL/GenBank/DDBJ databases">
        <title>Phyllosticta paracitricarpa is synonymous to the EU quarantine fungus P. citricarpa based on phylogenomic analyses.</title>
        <authorList>
            <consortium name="Lawrence Berkeley National Laboratory"/>
            <person name="Van Ingen-Buijs V.A."/>
            <person name="Van Westerhoven A.C."/>
            <person name="Haridas S."/>
            <person name="Skiadas P."/>
            <person name="Martin F."/>
            <person name="Groenewald J.Z."/>
            <person name="Crous P.W."/>
            <person name="Seidl M.F."/>
        </authorList>
    </citation>
    <scope>NUCLEOTIDE SEQUENCE [LARGE SCALE GENOMIC DNA]</scope>
    <source>
        <strain evidence="2 3">CBS 123374</strain>
    </source>
</reference>
<evidence type="ECO:0000313" key="2">
    <source>
        <dbReference type="EMBL" id="KAK8227322.1"/>
    </source>
</evidence>
<feature type="domain" description="Endonuclease/exonuclease/phosphatase" evidence="1">
    <location>
        <begin position="14"/>
        <end position="298"/>
    </location>
</feature>
<keyword evidence="2" id="KW-0378">Hydrolase</keyword>
<sequence>MRYSSFILPIRFLTHNIRYATTAPFKGEEPWPVRAPRLVSELRFNTHSNPEAFICMQEVLHNQLVNVLTGLNAESTNCTTPETQATYPSQDWTYIGVGRDDGKRAGEYSPILYRSSVWQLTDSKTIWLSETPDRPSKGWDAGSIRILTVGRFCHQITKKHVLVLNTHLDNAGTVARLKSAELITSFVKKYLRKLGPKDEIPVFLTGDFNSETDQEAYKYFTSNQSVLYDTRDKVPPEKRYGNNYTYTGFKDPEKDAPPARIDFVFAGPLDNAVLPPDTVQSYGVLANVFDDGVFISDHRAVVVDVYI</sequence>
<accession>A0ABR1YEL9</accession>
<keyword evidence="3" id="KW-1185">Reference proteome</keyword>
<dbReference type="GO" id="GO:0004519">
    <property type="term" value="F:endonuclease activity"/>
    <property type="evidence" value="ECO:0007669"/>
    <property type="project" value="UniProtKB-KW"/>
</dbReference>
<evidence type="ECO:0000259" key="1">
    <source>
        <dbReference type="Pfam" id="PF03372"/>
    </source>
</evidence>
<gene>
    <name evidence="2" type="ORF">HDK90DRAFT_504941</name>
</gene>
<proteinExistence type="predicted"/>
<name>A0ABR1YEL9_9PEZI</name>
<dbReference type="Pfam" id="PF03372">
    <property type="entry name" value="Exo_endo_phos"/>
    <property type="match status" value="1"/>
</dbReference>
<comment type="caution">
    <text evidence="2">The sequence shown here is derived from an EMBL/GenBank/DDBJ whole genome shotgun (WGS) entry which is preliminary data.</text>
</comment>
<protein>
    <submittedName>
        <fullName evidence="2">Endonuclease/exonuclease/phosphatase</fullName>
    </submittedName>
</protein>
<keyword evidence="2" id="KW-0540">Nuclease</keyword>
<dbReference type="Gene3D" id="3.60.10.10">
    <property type="entry name" value="Endonuclease/exonuclease/phosphatase"/>
    <property type="match status" value="1"/>
</dbReference>